<sequence>MLSSYSQILMDQGTSDWLSKRCLILLDQLVREPNNRQRWVTTACMFPAHTTSKQARKEVKLSSGELTIQIKVVVGTCLMSIVGYIVPKSKIEESDGVWVEGHYQNGPHDATHKLLCVSCVIKLGIDLNKDYGDLTSICAQLYACHLKILSPQYCHLREHFTLGFVRDHNVSDLHDYGYVLTGSVVENLVPCIRRAYEDLLRAHMQQKAAAGKKMKLATKGIDFTGLRLGLEGFGWFCVSLQVLVQDETMASWWLTKEQLAMYMLLHEEDCVMNTKECCYLGAFAFWMLLDLHEKGEENSPNGGTILGALAVLAVWVASWCEDEEKTNLVRGDGAWTLASHGFAIVVVVWRCMEASGGVFRVSDLGKGEHRWEDVNVVARTASMELYPIPQASAFGSSEEQAPEFDSIGRGVFEYNLPYSVSNVVIRF</sequence>
<gene>
    <name evidence="1" type="ORF">V8G54_019402</name>
</gene>
<organism evidence="1 2">
    <name type="scientific">Vigna mungo</name>
    <name type="common">Black gram</name>
    <name type="synonym">Phaseolus mungo</name>
    <dbReference type="NCBI Taxonomy" id="3915"/>
    <lineage>
        <taxon>Eukaryota</taxon>
        <taxon>Viridiplantae</taxon>
        <taxon>Streptophyta</taxon>
        <taxon>Embryophyta</taxon>
        <taxon>Tracheophyta</taxon>
        <taxon>Spermatophyta</taxon>
        <taxon>Magnoliopsida</taxon>
        <taxon>eudicotyledons</taxon>
        <taxon>Gunneridae</taxon>
        <taxon>Pentapetalae</taxon>
        <taxon>rosids</taxon>
        <taxon>fabids</taxon>
        <taxon>Fabales</taxon>
        <taxon>Fabaceae</taxon>
        <taxon>Papilionoideae</taxon>
        <taxon>50 kb inversion clade</taxon>
        <taxon>NPAAA clade</taxon>
        <taxon>indigoferoid/millettioid clade</taxon>
        <taxon>Phaseoleae</taxon>
        <taxon>Vigna</taxon>
    </lineage>
</organism>
<keyword evidence="2" id="KW-1185">Reference proteome</keyword>
<dbReference type="Proteomes" id="UP001374535">
    <property type="component" value="Chromosome 6"/>
</dbReference>
<protein>
    <submittedName>
        <fullName evidence="1">Uncharacterized protein</fullName>
    </submittedName>
</protein>
<evidence type="ECO:0000313" key="2">
    <source>
        <dbReference type="Proteomes" id="UP001374535"/>
    </source>
</evidence>
<name>A0AAQ3NAT8_VIGMU</name>
<dbReference type="AlphaFoldDB" id="A0AAQ3NAT8"/>
<dbReference type="EMBL" id="CP144695">
    <property type="protein sequence ID" value="WVZ06056.1"/>
    <property type="molecule type" value="Genomic_DNA"/>
</dbReference>
<accession>A0AAQ3NAT8</accession>
<evidence type="ECO:0000313" key="1">
    <source>
        <dbReference type="EMBL" id="WVZ06056.1"/>
    </source>
</evidence>
<reference evidence="1 2" key="1">
    <citation type="journal article" date="2023" name="Life. Sci Alliance">
        <title>Evolutionary insights into 3D genome organization and epigenetic landscape of Vigna mungo.</title>
        <authorList>
            <person name="Junaid A."/>
            <person name="Singh B."/>
            <person name="Bhatia S."/>
        </authorList>
    </citation>
    <scope>NUCLEOTIDE SEQUENCE [LARGE SCALE GENOMIC DNA]</scope>
    <source>
        <strain evidence="1">Urdbean</strain>
    </source>
</reference>
<proteinExistence type="predicted"/>